<feature type="transmembrane region" description="Helical" evidence="1">
    <location>
        <begin position="383"/>
        <end position="409"/>
    </location>
</feature>
<feature type="transmembrane region" description="Helical" evidence="1">
    <location>
        <begin position="289"/>
        <end position="310"/>
    </location>
</feature>
<keyword evidence="1" id="KW-1133">Transmembrane helix</keyword>
<keyword evidence="3" id="KW-1185">Reference proteome</keyword>
<proteinExistence type="predicted"/>
<sequence>MEYLLAAYWLVATLAFAAAVVPLCARLFSGFPDSGAGLAPGVAFAALALAAYWLGRLHWGWSVAVASAFLVVAVGVFAGRDADLPDARALAGPTAVFLAAFAFFVAVRAVDPAAHPGGGEKFLDFGLLRALTLDHSLPPEDIWFAGEPVRYYYGGILSVAAFTELTGVAPAHAYNLGLATFYAGLASGAYSLGAAIADHRGRSPVLAGALVVAFVCLGGFVATPFRLLLGFLPEAFAREHFAWAWAGIRIGDPFAHATTLSEWPYWIGRYVVPSTITVTPFWAYLNGDLHAHVLAPTLLLPGVGVAFAAYRATDRRRRLALLFGALPVVAGALAITSTWSLPTVAGVGFLAVALADAHPAASLPERLRGRVPRRGALGELSRYGLAVAVGAFVALAGLAFAAPFVLFYAPDNGGVGFLPPRSPFPAYLLVWGGFVAAFAAHFARRVGLGALRTAGVLLAWGVALAASTLLDAGSLALLLPVIAVGWYLRRRNRAGFAALLAVAGAGLLVAVELAYAKVWPYDPDAIRWNTVYKVSMQASVLWGVGAGVAAASLLEPLRERLRALVGDGAVRFSTTDAASALVAVLVVTASLTFPAVALTGHFGDPVVEPKRATTDATQFVETWHPEEADAFQWLRTNTDGQPTMVTAVGDPIYQWVSAPSVFTGLPTVVGWEHEAGYRGTDAFRDRATDVEFIYRGDRATRALLYDKYDVEYVYYGPVERERYPDAEFGGPGVREVYANDAVTVYRVDADEACAATDLDCYDD</sequence>
<evidence type="ECO:0000313" key="3">
    <source>
        <dbReference type="Proteomes" id="UP001595660"/>
    </source>
</evidence>
<feature type="transmembrane region" description="Helical" evidence="1">
    <location>
        <begin position="319"/>
        <end position="339"/>
    </location>
</feature>
<dbReference type="GeneID" id="69116456"/>
<dbReference type="PANTHER" id="PTHR10790:SF51">
    <property type="entry name" value="TETRATRICOPEPTIDE REPEAT PROTEIN"/>
    <property type="match status" value="1"/>
</dbReference>
<dbReference type="NCBIfam" id="TIGR03662">
    <property type="entry name" value="Chlor_Arch_YYY"/>
    <property type="match status" value="1"/>
</dbReference>
<protein>
    <submittedName>
        <fullName evidence="2">DUF2298 domain-containing protein</fullName>
    </submittedName>
</protein>
<dbReference type="InterPro" id="IPR018746">
    <property type="entry name" value="DUF2298"/>
</dbReference>
<keyword evidence="1" id="KW-0812">Transmembrane</keyword>
<feature type="transmembrane region" description="Helical" evidence="1">
    <location>
        <begin position="90"/>
        <end position="110"/>
    </location>
</feature>
<dbReference type="RefSeq" id="WP_232571262.1">
    <property type="nucleotide sequence ID" value="NZ_CP089466.1"/>
</dbReference>
<keyword evidence="1" id="KW-0472">Membrane</keyword>
<dbReference type="PANTHER" id="PTHR10790">
    <property type="entry name" value="TPR-DOMAIN CONTAINING PROTEIN"/>
    <property type="match status" value="1"/>
</dbReference>
<organism evidence="2 3">
    <name type="scientific">Halobacterium litoreum</name>
    <dbReference type="NCBI Taxonomy" id="2039234"/>
    <lineage>
        <taxon>Archaea</taxon>
        <taxon>Methanobacteriati</taxon>
        <taxon>Methanobacteriota</taxon>
        <taxon>Stenosarchaea group</taxon>
        <taxon>Halobacteria</taxon>
        <taxon>Halobacteriales</taxon>
        <taxon>Halobacteriaceae</taxon>
        <taxon>Halobacterium</taxon>
    </lineage>
</organism>
<evidence type="ECO:0000313" key="2">
    <source>
        <dbReference type="EMBL" id="MFC3477613.1"/>
    </source>
</evidence>
<reference evidence="2 3" key="1">
    <citation type="journal article" date="2019" name="Int. J. Syst. Evol. Microbiol.">
        <title>The Global Catalogue of Microorganisms (GCM) 10K type strain sequencing project: providing services to taxonomists for standard genome sequencing and annotation.</title>
        <authorList>
            <consortium name="The Broad Institute Genomics Platform"/>
            <consortium name="The Broad Institute Genome Sequencing Center for Infectious Disease"/>
            <person name="Wu L."/>
            <person name="Ma J."/>
        </authorList>
    </citation>
    <scope>NUCLEOTIDE SEQUENCE [LARGE SCALE GENOMIC DNA]</scope>
    <source>
        <strain evidence="2 3">CGMCC 1.12562</strain>
    </source>
</reference>
<comment type="caution">
    <text evidence="2">The sequence shown here is derived from an EMBL/GenBank/DDBJ whole genome shotgun (WGS) entry which is preliminary data.</text>
</comment>
<feature type="transmembrane region" description="Helical" evidence="1">
    <location>
        <begin position="536"/>
        <end position="554"/>
    </location>
</feature>
<dbReference type="Pfam" id="PF10060">
    <property type="entry name" value="DUF2298"/>
    <property type="match status" value="1"/>
</dbReference>
<name>A0ABD5NFG9_9EURY</name>
<accession>A0ABD5NFG9</accession>
<feature type="transmembrane region" description="Helical" evidence="1">
    <location>
        <begin position="424"/>
        <end position="442"/>
    </location>
</feature>
<gene>
    <name evidence="2" type="ORF">ACFOKC_07730</name>
</gene>
<feature type="transmembrane region" description="Helical" evidence="1">
    <location>
        <begin position="205"/>
        <end position="225"/>
    </location>
</feature>
<feature type="transmembrane region" description="Helical" evidence="1">
    <location>
        <begin position="495"/>
        <end position="516"/>
    </location>
</feature>
<dbReference type="AlphaFoldDB" id="A0ABD5NFG9"/>
<dbReference type="Proteomes" id="UP001595660">
    <property type="component" value="Unassembled WGS sequence"/>
</dbReference>
<feature type="transmembrane region" description="Helical" evidence="1">
    <location>
        <begin position="173"/>
        <end position="193"/>
    </location>
</feature>
<evidence type="ECO:0000256" key="1">
    <source>
        <dbReference type="SAM" id="Phobius"/>
    </source>
</evidence>
<feature type="transmembrane region" description="Helical" evidence="1">
    <location>
        <begin position="6"/>
        <end position="28"/>
    </location>
</feature>
<feature type="transmembrane region" description="Helical" evidence="1">
    <location>
        <begin position="35"/>
        <end position="53"/>
    </location>
</feature>
<dbReference type="EMBL" id="JBHRWN010000002">
    <property type="protein sequence ID" value="MFC3477613.1"/>
    <property type="molecule type" value="Genomic_DNA"/>
</dbReference>
<feature type="transmembrane region" description="Helical" evidence="1">
    <location>
        <begin position="59"/>
        <end position="78"/>
    </location>
</feature>